<dbReference type="InterPro" id="IPR050153">
    <property type="entry name" value="Metal_Ion_Import_ABC"/>
</dbReference>
<dbReference type="GO" id="GO:0016887">
    <property type="term" value="F:ATP hydrolysis activity"/>
    <property type="evidence" value="ECO:0007669"/>
    <property type="project" value="InterPro"/>
</dbReference>
<protein>
    <submittedName>
        <fullName evidence="7">Metal ABC transporter ATP-binding protein</fullName>
    </submittedName>
</protein>
<dbReference type="PROSITE" id="PS00211">
    <property type="entry name" value="ABC_TRANSPORTER_1"/>
    <property type="match status" value="1"/>
</dbReference>
<evidence type="ECO:0000259" key="6">
    <source>
        <dbReference type="PROSITE" id="PS50893"/>
    </source>
</evidence>
<dbReference type="Gene3D" id="3.40.50.300">
    <property type="entry name" value="P-loop containing nucleotide triphosphate hydrolases"/>
    <property type="match status" value="1"/>
</dbReference>
<dbReference type="Pfam" id="PF00005">
    <property type="entry name" value="ABC_tran"/>
    <property type="match status" value="1"/>
</dbReference>
<reference evidence="7" key="1">
    <citation type="submission" date="2024-05" db="EMBL/GenBank/DDBJ databases">
        <authorList>
            <person name="Cai S.Y."/>
            <person name="Jin L.M."/>
            <person name="Li H.R."/>
        </authorList>
    </citation>
    <scope>NUCLEOTIDE SEQUENCE</scope>
    <source>
        <strain evidence="7">A5-74</strain>
    </source>
</reference>
<evidence type="ECO:0000256" key="2">
    <source>
        <dbReference type="ARBA" id="ARBA00022448"/>
    </source>
</evidence>
<comment type="similarity">
    <text evidence="1">Belongs to the ABC transporter superfamily.</text>
</comment>
<dbReference type="InterPro" id="IPR003439">
    <property type="entry name" value="ABC_transporter-like_ATP-bd"/>
</dbReference>
<accession>A0AAU8DQP2</accession>
<evidence type="ECO:0000256" key="4">
    <source>
        <dbReference type="ARBA" id="ARBA00022840"/>
    </source>
</evidence>
<dbReference type="InterPro" id="IPR017871">
    <property type="entry name" value="ABC_transporter-like_CS"/>
</dbReference>
<evidence type="ECO:0000256" key="5">
    <source>
        <dbReference type="SAM" id="MobiDB-lite"/>
    </source>
</evidence>
<dbReference type="AlphaFoldDB" id="A0AAU8DQP2"/>
<dbReference type="SMART" id="SM00382">
    <property type="entry name" value="AAA"/>
    <property type="match status" value="1"/>
</dbReference>
<gene>
    <name evidence="7" type="ORF">ABLG96_18580</name>
</gene>
<keyword evidence="2" id="KW-0813">Transport</keyword>
<dbReference type="CDD" id="cd03235">
    <property type="entry name" value="ABC_Metallic_Cations"/>
    <property type="match status" value="1"/>
</dbReference>
<evidence type="ECO:0000313" key="7">
    <source>
        <dbReference type="EMBL" id="XCG63187.1"/>
    </source>
</evidence>
<dbReference type="GO" id="GO:0005524">
    <property type="term" value="F:ATP binding"/>
    <property type="evidence" value="ECO:0007669"/>
    <property type="project" value="UniProtKB-KW"/>
</dbReference>
<feature type="region of interest" description="Disordered" evidence="5">
    <location>
        <begin position="1"/>
        <end position="53"/>
    </location>
</feature>
<evidence type="ECO:0000256" key="3">
    <source>
        <dbReference type="ARBA" id="ARBA00022741"/>
    </source>
</evidence>
<dbReference type="InterPro" id="IPR003593">
    <property type="entry name" value="AAA+_ATPase"/>
</dbReference>
<dbReference type="RefSeq" id="WP_353648802.1">
    <property type="nucleotide sequence ID" value="NZ_CP159218.1"/>
</dbReference>
<dbReference type="PANTHER" id="PTHR42734:SF5">
    <property type="entry name" value="IRON TRANSPORT SYSTEM ATP-BINDING PROTEIN HI_0361-RELATED"/>
    <property type="match status" value="1"/>
</dbReference>
<dbReference type="PROSITE" id="PS50893">
    <property type="entry name" value="ABC_TRANSPORTER_2"/>
    <property type="match status" value="1"/>
</dbReference>
<evidence type="ECO:0000256" key="1">
    <source>
        <dbReference type="ARBA" id="ARBA00005417"/>
    </source>
</evidence>
<dbReference type="SUPFAM" id="SSF52540">
    <property type="entry name" value="P-loop containing nucleoside triphosphate hydrolases"/>
    <property type="match status" value="1"/>
</dbReference>
<sequence length="333" mass="35094">MTSSDAGPNHRSGARSAAGTRTRPRPARGVADSDDATGSHPRYAMMDDVPVTPPPTEAPVVGSAAALATAPAVSLRGAALSFGSRILWAGLDLDVAAGEFVVVLGPNGAGKTSLLKVLLGQQPLSAGTAEINGRPVRTGSSRIGYIPQQRAFDPGLPVRARDLVGLGIDGHRWGFGLPSRSRSRAIDAALASVGASAFADAPVGLLSGGEQQRLRIAQALITDPHVLLCDEPLLSLDLTHQQAVSDLIDRRRTESQTAVVFVTHEINPVLRMVDRVIYLVDGKFRIGTPDEVMTTAVLSELYGSHIEVLRAEGRIIVLGTDSHVHHHDENGTH</sequence>
<dbReference type="InterPro" id="IPR027417">
    <property type="entry name" value="P-loop_NTPase"/>
</dbReference>
<feature type="domain" description="ABC transporter" evidence="6">
    <location>
        <begin position="73"/>
        <end position="306"/>
    </location>
</feature>
<keyword evidence="4 7" id="KW-0067">ATP-binding</keyword>
<organism evidence="7">
    <name type="scientific">Nakamurella sp. A5-74</name>
    <dbReference type="NCBI Taxonomy" id="3158264"/>
    <lineage>
        <taxon>Bacteria</taxon>
        <taxon>Bacillati</taxon>
        <taxon>Actinomycetota</taxon>
        <taxon>Actinomycetes</taxon>
        <taxon>Nakamurellales</taxon>
        <taxon>Nakamurellaceae</taxon>
        <taxon>Nakamurella</taxon>
    </lineage>
</organism>
<name>A0AAU8DQP2_9ACTN</name>
<keyword evidence="3" id="KW-0547">Nucleotide-binding</keyword>
<dbReference type="EMBL" id="CP159218">
    <property type="protein sequence ID" value="XCG63187.1"/>
    <property type="molecule type" value="Genomic_DNA"/>
</dbReference>
<dbReference type="PANTHER" id="PTHR42734">
    <property type="entry name" value="METAL TRANSPORT SYSTEM ATP-BINDING PROTEIN TM_0124-RELATED"/>
    <property type="match status" value="1"/>
</dbReference>
<proteinExistence type="inferred from homology"/>